<name>A0AAD8WM88_LOLMU</name>
<feature type="coiled-coil region" evidence="1">
    <location>
        <begin position="1049"/>
        <end position="1148"/>
    </location>
</feature>
<feature type="compositionally biased region" description="Low complexity" evidence="2">
    <location>
        <begin position="838"/>
        <end position="850"/>
    </location>
</feature>
<proteinExistence type="predicted"/>
<comment type="caution">
    <text evidence="3">The sequence shown here is derived from an EMBL/GenBank/DDBJ whole genome shotgun (WGS) entry which is preliminary data.</text>
</comment>
<keyword evidence="1" id="KW-0175">Coiled coil</keyword>
<evidence type="ECO:0000313" key="4">
    <source>
        <dbReference type="Proteomes" id="UP001231189"/>
    </source>
</evidence>
<dbReference type="EMBL" id="JAUUTY010000003">
    <property type="protein sequence ID" value="KAK1664990.1"/>
    <property type="molecule type" value="Genomic_DNA"/>
</dbReference>
<feature type="region of interest" description="Disordered" evidence="2">
    <location>
        <begin position="789"/>
        <end position="886"/>
    </location>
</feature>
<feature type="compositionally biased region" description="Pro residues" evidence="2">
    <location>
        <begin position="505"/>
        <end position="516"/>
    </location>
</feature>
<feature type="compositionally biased region" description="Low complexity" evidence="2">
    <location>
        <begin position="480"/>
        <end position="492"/>
    </location>
</feature>
<protein>
    <submittedName>
        <fullName evidence="3">Uncharacterized protein</fullName>
    </submittedName>
</protein>
<organism evidence="3 4">
    <name type="scientific">Lolium multiflorum</name>
    <name type="common">Italian ryegrass</name>
    <name type="synonym">Lolium perenne subsp. multiflorum</name>
    <dbReference type="NCBI Taxonomy" id="4521"/>
    <lineage>
        <taxon>Eukaryota</taxon>
        <taxon>Viridiplantae</taxon>
        <taxon>Streptophyta</taxon>
        <taxon>Embryophyta</taxon>
        <taxon>Tracheophyta</taxon>
        <taxon>Spermatophyta</taxon>
        <taxon>Magnoliopsida</taxon>
        <taxon>Liliopsida</taxon>
        <taxon>Poales</taxon>
        <taxon>Poaceae</taxon>
        <taxon>BOP clade</taxon>
        <taxon>Pooideae</taxon>
        <taxon>Poodae</taxon>
        <taxon>Poeae</taxon>
        <taxon>Poeae Chloroplast Group 2 (Poeae type)</taxon>
        <taxon>Loliodinae</taxon>
        <taxon>Loliinae</taxon>
        <taxon>Lolium</taxon>
    </lineage>
</organism>
<feature type="compositionally biased region" description="Low complexity" evidence="2">
    <location>
        <begin position="131"/>
        <end position="143"/>
    </location>
</feature>
<sequence length="1396" mass="150395">MGTLDSRKQLFEGLLWEHGTFPRPSPPSSGPTASAKLKRKSWPFNTAANWKPIGKMLLSLRINDQAGLQHARVLKEAIAAGDAKERNAELVSEEATSSPPEHEDTGASNMGAGSEDTGRPEPLVPSAPEITPQSPATSAKTSSAPPPTSSPAKDAPAPPPASAPKPPRASRKGSRKHTEITAEELSDAITIVAPPAGGSQAQALVLHAGRAAVTAGEKVSVQLGRIVELTHGEANLGSLQDYVDKWNRADLSAATRGVDKDKQPVVDNSGPRSTVQHFSRLKRAMKEFDTAWHDANANVVATLDSRKQLFEGLLWEHRDLSEAFTALERTHGKCQATLPETSLQDLAGQIAALKAEKEELAVQHRRKLEAHRKDAAELKDQLIQAGLQHARVLKEAIAAGDAKVEEARKEFADAAGQLRKELEEETKLLQQAQERNAELVSEEATSSPPEHEDTGASNMGAGSEDTGRPEPLVPSAPEITPQSPATSAKTSSAPPPTSSPAKDAPAPPPASAPKPPRASRKGSRKHTEITAEELSDAITIVAPPAGGSQAQALVLHAGRAAVTAGEKVSVQLGRIVELTHGEANLGSLQDYVDKWNRADLSAATRGVDKDKQPVVDNSGPRSTVQHFSRLKRAMKEFDTAWHDANANVVIYPHSPRVSGHARLRKQLFEGLLWEHRDLSEAFTALERTHGKCQATLPETSLQDLAGQIAALKAEKEELAVQHRRKLEAHRKDAAELKDQLIQAGLQHARVLKEAIAAGDAKVEEARKEFADAAGQLRKELEEETKLLQQAQERNAELVSEEATSSPPEHEDTGASNMGAGSEDTGRPEPLVPSAPEITPQSPATSAKTSSAPPPTSSPAKDAPAPPPASAPKPPRASRKGSRKHTEITAEELSDAITIVAPPAGGSQAQALVLHAGRAAVTAGEKVSVQLGRIVELTRGEANLGSLQDYVDKWNRADLSAATRGVDKDKQPVVDNSGPRSTVQHFSRLKRAMKEFDTAWHDANANVVGTLDSRKHCSRGCRGAPGPFRGLHRPRADPRQVPTTLPETSLQDLAGQIAALKAEKEELAVQHRRKLEAHRKDAAELKDQLIQAGLQHARVLKEAIAAGDAKVEEARKEFADAAGQLRKELEEDTKLLQQAQERNAELVSDQVSLDRIIIDTDAQALKFFPDSQEHAHGKVTQLRAENAVSDPGAPWNAYDHLAALHARITHMRVIDRHLGEVPEVALQVFKFLWSGEPVPNNLTLLAKRLKDAGKRFCEWRCSAARAGADAALRVACSWYEDLDLDALHNMRANAPTDMDPKKTAQRRDHAYRIAQFASTSTFIPPPADLADEFSDEEEEEEEAGEDEVEAEVIIPEEAAAGPPRAIPRSAGCPRSFPRNPCYSSASPKGSSPLYRTP</sequence>
<feature type="region of interest" description="Disordered" evidence="2">
    <location>
        <begin position="961"/>
        <end position="980"/>
    </location>
</feature>
<accession>A0AAD8WM88</accession>
<gene>
    <name evidence="3" type="ORF">QYE76_053149</name>
</gene>
<feature type="region of interest" description="Disordered" evidence="2">
    <location>
        <begin position="1320"/>
        <end position="1396"/>
    </location>
</feature>
<dbReference type="Proteomes" id="UP001231189">
    <property type="component" value="Unassembled WGS sequence"/>
</dbReference>
<feature type="compositionally biased region" description="Pro residues" evidence="2">
    <location>
        <begin position="156"/>
        <end position="167"/>
    </location>
</feature>
<feature type="region of interest" description="Disordered" evidence="2">
    <location>
        <begin position="18"/>
        <end position="41"/>
    </location>
</feature>
<feature type="compositionally biased region" description="Pro residues" evidence="2">
    <location>
        <begin position="863"/>
        <end position="874"/>
    </location>
</feature>
<keyword evidence="4" id="KW-1185">Reference proteome</keyword>
<evidence type="ECO:0000256" key="2">
    <source>
        <dbReference type="SAM" id="MobiDB-lite"/>
    </source>
</evidence>
<feature type="compositionally biased region" description="Low complexity" evidence="2">
    <location>
        <begin position="1350"/>
        <end position="1367"/>
    </location>
</feature>
<evidence type="ECO:0000256" key="1">
    <source>
        <dbReference type="SAM" id="Coils"/>
    </source>
</evidence>
<reference evidence="3" key="1">
    <citation type="submission" date="2023-07" db="EMBL/GenBank/DDBJ databases">
        <title>A chromosome-level genome assembly of Lolium multiflorum.</title>
        <authorList>
            <person name="Chen Y."/>
            <person name="Copetti D."/>
            <person name="Kolliker R."/>
            <person name="Studer B."/>
        </authorList>
    </citation>
    <scope>NUCLEOTIDE SEQUENCE</scope>
    <source>
        <strain evidence="3">02402/16</strain>
        <tissue evidence="3">Leaf</tissue>
    </source>
</reference>
<feature type="region of interest" description="Disordered" evidence="2">
    <location>
        <begin position="85"/>
        <end position="179"/>
    </location>
</feature>
<feature type="region of interest" description="Disordered" evidence="2">
    <location>
        <begin position="431"/>
        <end position="528"/>
    </location>
</feature>
<feature type="compositionally biased region" description="Acidic residues" evidence="2">
    <location>
        <begin position="1328"/>
        <end position="1349"/>
    </location>
</feature>
<evidence type="ECO:0000313" key="3">
    <source>
        <dbReference type="EMBL" id="KAK1664990.1"/>
    </source>
</evidence>